<dbReference type="SUPFAM" id="SSF103481">
    <property type="entry name" value="Multidrug resistance efflux transporter EmrE"/>
    <property type="match status" value="2"/>
</dbReference>
<feature type="domain" description="EamA" evidence="7">
    <location>
        <begin position="22"/>
        <end position="150"/>
    </location>
</feature>
<dbReference type="KEGG" id="fin:KQS_02175"/>
<dbReference type="EMBL" id="HE774682">
    <property type="protein sequence ID" value="CCG52427.1"/>
    <property type="molecule type" value="Genomic_DNA"/>
</dbReference>
<reference evidence="9" key="2">
    <citation type="submission" date="2012-03" db="EMBL/GenBank/DDBJ databases">
        <title>Complete genome sequence of Flavobacterium indicum GPTSA100-9T, isolated from warm spring water.</title>
        <authorList>
            <person name="Barbier P."/>
            <person name="Houel A."/>
            <person name="Loux V."/>
            <person name="Poulain J."/>
            <person name="Bernardet J.-F."/>
            <person name="Touchon M."/>
            <person name="Duchaud E."/>
        </authorList>
    </citation>
    <scope>NUCLEOTIDE SEQUENCE [LARGE SCALE GENOMIC DNA]</scope>
    <source>
        <strain evidence="9">DSM 17447 / CIP 109464 / GPTSA100-9</strain>
    </source>
</reference>
<evidence type="ECO:0000313" key="9">
    <source>
        <dbReference type="Proteomes" id="UP000007599"/>
    </source>
</evidence>
<keyword evidence="5 6" id="KW-0472">Membrane</keyword>
<evidence type="ECO:0000256" key="5">
    <source>
        <dbReference type="ARBA" id="ARBA00023136"/>
    </source>
</evidence>
<dbReference type="AlphaFoldDB" id="H8XQD3"/>
<comment type="similarity">
    <text evidence="2">Belongs to the EamA transporter family.</text>
</comment>
<evidence type="ECO:0000256" key="3">
    <source>
        <dbReference type="ARBA" id="ARBA00022692"/>
    </source>
</evidence>
<protein>
    <recommendedName>
        <fullName evidence="7">EamA domain-containing protein</fullName>
    </recommendedName>
</protein>
<dbReference type="HOGENOM" id="CLU_033863_5_2_10"/>
<dbReference type="PANTHER" id="PTHR32322:SF2">
    <property type="entry name" value="EAMA DOMAIN-CONTAINING PROTEIN"/>
    <property type="match status" value="1"/>
</dbReference>
<dbReference type="Pfam" id="PF00892">
    <property type="entry name" value="EamA"/>
    <property type="match status" value="2"/>
</dbReference>
<dbReference type="PATRIC" id="fig|1094466.5.peg.430"/>
<dbReference type="InterPro" id="IPR037185">
    <property type="entry name" value="EmrE-like"/>
</dbReference>
<gene>
    <name evidence="8" type="primary">fjo11</name>
    <name evidence="8" type="ordered locus">KQS_02175</name>
</gene>
<dbReference type="InterPro" id="IPR000620">
    <property type="entry name" value="EamA_dom"/>
</dbReference>
<feature type="transmembrane region" description="Helical" evidence="6">
    <location>
        <begin position="162"/>
        <end position="182"/>
    </location>
</feature>
<feature type="transmembrane region" description="Helical" evidence="6">
    <location>
        <begin position="79"/>
        <end position="99"/>
    </location>
</feature>
<keyword evidence="9" id="KW-1185">Reference proteome</keyword>
<dbReference type="Proteomes" id="UP000007599">
    <property type="component" value="Chromosome I"/>
</dbReference>
<keyword evidence="4 6" id="KW-1133">Transmembrane helix</keyword>
<evidence type="ECO:0000256" key="1">
    <source>
        <dbReference type="ARBA" id="ARBA00004141"/>
    </source>
</evidence>
<feature type="transmembrane region" description="Helical" evidence="6">
    <location>
        <begin position="50"/>
        <end position="67"/>
    </location>
</feature>
<dbReference type="InterPro" id="IPR050638">
    <property type="entry name" value="AA-Vitamin_Transporters"/>
</dbReference>
<dbReference type="STRING" id="1094466.KQS_02175"/>
<feature type="transmembrane region" description="Helical" evidence="6">
    <location>
        <begin position="264"/>
        <end position="282"/>
    </location>
</feature>
<feature type="transmembrane region" description="Helical" evidence="6">
    <location>
        <begin position="189"/>
        <end position="212"/>
    </location>
</feature>
<organism evidence="8 9">
    <name type="scientific">Flavobacterium indicum (strain DSM 17447 / CIP 109464 / GPTSA100-9)</name>
    <dbReference type="NCBI Taxonomy" id="1094466"/>
    <lineage>
        <taxon>Bacteria</taxon>
        <taxon>Pseudomonadati</taxon>
        <taxon>Bacteroidota</taxon>
        <taxon>Flavobacteriia</taxon>
        <taxon>Flavobacteriales</taxon>
        <taxon>Flavobacteriaceae</taxon>
        <taxon>Flavobacterium</taxon>
    </lineage>
</organism>
<evidence type="ECO:0000313" key="8">
    <source>
        <dbReference type="EMBL" id="CCG52427.1"/>
    </source>
</evidence>
<dbReference type="eggNOG" id="COG0697">
    <property type="taxonomic scope" value="Bacteria"/>
</dbReference>
<name>H8XQD3_FLAIG</name>
<comment type="subcellular location">
    <subcellularLocation>
        <location evidence="1">Membrane</location>
        <topology evidence="1">Multi-pass membrane protein</topology>
    </subcellularLocation>
</comment>
<feature type="transmembrane region" description="Helical" evidence="6">
    <location>
        <begin position="111"/>
        <end position="129"/>
    </location>
</feature>
<feature type="transmembrane region" description="Helical" evidence="6">
    <location>
        <begin position="288"/>
        <end position="305"/>
    </location>
</feature>
<keyword evidence="3 6" id="KW-0812">Transmembrane</keyword>
<dbReference type="GO" id="GO:0016020">
    <property type="term" value="C:membrane"/>
    <property type="evidence" value="ECO:0007669"/>
    <property type="project" value="UniProtKB-SubCell"/>
</dbReference>
<sequence>MKAVNRQPFLFAMETKNSKWLVLSLLALVWGSSFILMKKGLEGGLTPYQLGAYRILFTSLFLLLIGWKELLQISKKKILPIIAAGVLGNLLPVFLFALAQTQISSSISSTLNSFTPLNTLIIGSIFFGLTFTKKHVLGICIGIIGCLILVYAGATGNPSKNYWYAVLVVIATWCYASNINLVKKYLSDVTPFAITVGNFTFLLVPALLILYFTGYSIKEPQMASSFLPISSIHPLIYVAILGIIGTGIANIYFYKLIQISSPLFASNVTYLIPIVATIWSFIDHEKVSLAQIIGTGIILIGVYIPNKK</sequence>
<reference evidence="8 9" key="1">
    <citation type="journal article" date="2012" name="J. Bacteriol.">
        <title>Complete Genome Sequence of Flavobacterium indicum GPSTA100-9T, Isolated from Warm Spring Water.</title>
        <authorList>
            <person name="Barbier P."/>
            <person name="Houel A."/>
            <person name="Loux V."/>
            <person name="Poulain J."/>
            <person name="Bernardet J.F."/>
            <person name="Touchon M."/>
            <person name="Duchaud E."/>
        </authorList>
    </citation>
    <scope>NUCLEOTIDE SEQUENCE [LARGE SCALE GENOMIC DNA]</scope>
    <source>
        <strain evidence="9">DSM 17447 / CIP 109464 / GPTSA100-9</strain>
    </source>
</reference>
<evidence type="ECO:0000259" key="7">
    <source>
        <dbReference type="Pfam" id="PF00892"/>
    </source>
</evidence>
<evidence type="ECO:0000256" key="6">
    <source>
        <dbReference type="SAM" id="Phobius"/>
    </source>
</evidence>
<dbReference type="PANTHER" id="PTHR32322">
    <property type="entry name" value="INNER MEMBRANE TRANSPORTER"/>
    <property type="match status" value="1"/>
</dbReference>
<proteinExistence type="inferred from homology"/>
<feature type="transmembrane region" description="Helical" evidence="6">
    <location>
        <begin position="136"/>
        <end position="156"/>
    </location>
</feature>
<feature type="transmembrane region" description="Helical" evidence="6">
    <location>
        <begin position="232"/>
        <end position="252"/>
    </location>
</feature>
<evidence type="ECO:0000256" key="4">
    <source>
        <dbReference type="ARBA" id="ARBA00022989"/>
    </source>
</evidence>
<feature type="transmembrane region" description="Helical" evidence="6">
    <location>
        <begin position="20"/>
        <end position="38"/>
    </location>
</feature>
<accession>H8XQD3</accession>
<feature type="domain" description="EamA" evidence="7">
    <location>
        <begin position="163"/>
        <end position="304"/>
    </location>
</feature>
<evidence type="ECO:0000256" key="2">
    <source>
        <dbReference type="ARBA" id="ARBA00007362"/>
    </source>
</evidence>